<proteinExistence type="predicted"/>
<dbReference type="Gene3D" id="2.40.50.100">
    <property type="match status" value="1"/>
</dbReference>
<name>A0ABX9K7I7_9BACT</name>
<sequence>MSSLRNGRTPHAPRAVGLALLLVLGACARGPEGGRQGGPGDGGQGAVAVDVKEARRGQLRAPLTLVGTTQPVEQVAIRARVEGHLERLTVDVGDAVKEGQELGRLSTALLDAEVHQTEAGLAEARSEVASAEAGVAQAKSALEQARLALAQAQVEARRYQRLAQRGIASRQEAEQRATQARTARQAVRAASEQVRTQRSLVTAAKARVRAQSALLAASRERRSFASLRSPVDGRVMERMHSLGDVVLAGNEVLRVGDFSRVEVAVSVSELELSRVKRGQRVSVRLDAFGDTPFSGTVARVSPQADPRSRLVPVEVVLDNPEGRIGGGLLARVRLDNGGQAQLLVLESALRVDQPGTPGGLSGAQGGSGAGTGDGLPEAPPDEGRVFVVTDGTDGGGARVEERRVRLGARADKQVEILSGLREGERVVVRSERPLKPGSEVRPSALSDGPEPEGGGGGGRE</sequence>
<evidence type="ECO:0000313" key="7">
    <source>
        <dbReference type="EMBL" id="REG34854.1"/>
    </source>
</evidence>
<dbReference type="Pfam" id="PF25967">
    <property type="entry name" value="RND-MFP_C"/>
    <property type="match status" value="1"/>
</dbReference>
<feature type="coiled-coil region" evidence="2">
    <location>
        <begin position="121"/>
        <end position="190"/>
    </location>
</feature>
<dbReference type="Gene3D" id="2.40.420.20">
    <property type="match status" value="1"/>
</dbReference>
<protein>
    <submittedName>
        <fullName evidence="7">RND family efflux transporter MFP subunit</fullName>
    </submittedName>
</protein>
<dbReference type="PANTHER" id="PTHR30469:SF15">
    <property type="entry name" value="HLYD FAMILY OF SECRETION PROTEINS"/>
    <property type="match status" value="1"/>
</dbReference>
<evidence type="ECO:0000259" key="4">
    <source>
        <dbReference type="Pfam" id="PF25917"/>
    </source>
</evidence>
<dbReference type="Proteomes" id="UP000256345">
    <property type="component" value="Unassembled WGS sequence"/>
</dbReference>
<organism evidence="7 8">
    <name type="scientific">Archangium gephyra</name>
    <dbReference type="NCBI Taxonomy" id="48"/>
    <lineage>
        <taxon>Bacteria</taxon>
        <taxon>Pseudomonadati</taxon>
        <taxon>Myxococcota</taxon>
        <taxon>Myxococcia</taxon>
        <taxon>Myxococcales</taxon>
        <taxon>Cystobacterineae</taxon>
        <taxon>Archangiaceae</taxon>
        <taxon>Archangium</taxon>
    </lineage>
</organism>
<comment type="caution">
    <text evidence="7">The sequence shown here is derived from an EMBL/GenBank/DDBJ whole genome shotgun (WGS) entry which is preliminary data.</text>
</comment>
<feature type="region of interest" description="Disordered" evidence="3">
    <location>
        <begin position="428"/>
        <end position="460"/>
    </location>
</feature>
<dbReference type="SUPFAM" id="SSF111369">
    <property type="entry name" value="HlyD-like secretion proteins"/>
    <property type="match status" value="2"/>
</dbReference>
<feature type="compositionally biased region" description="Gly residues" evidence="3">
    <location>
        <begin position="356"/>
        <end position="373"/>
    </location>
</feature>
<dbReference type="InterPro" id="IPR058792">
    <property type="entry name" value="Beta-barrel_RND_2"/>
</dbReference>
<dbReference type="Gene3D" id="1.10.287.470">
    <property type="entry name" value="Helix hairpin bin"/>
    <property type="match status" value="1"/>
</dbReference>
<evidence type="ECO:0000256" key="1">
    <source>
        <dbReference type="ARBA" id="ARBA00022448"/>
    </source>
</evidence>
<feature type="region of interest" description="Disordered" evidence="3">
    <location>
        <begin position="353"/>
        <end position="400"/>
    </location>
</feature>
<dbReference type="RefSeq" id="WP_047856476.1">
    <property type="nucleotide sequence ID" value="NZ_CP011509.1"/>
</dbReference>
<gene>
    <name evidence="7" type="ORF">ATI61_103768</name>
</gene>
<reference evidence="7 8" key="1">
    <citation type="submission" date="2018-08" db="EMBL/GenBank/DDBJ databases">
        <title>Genomic Encyclopedia of Archaeal and Bacterial Type Strains, Phase II (KMG-II): from individual species to whole genera.</title>
        <authorList>
            <person name="Goeker M."/>
        </authorList>
    </citation>
    <scope>NUCLEOTIDE SEQUENCE [LARGE SCALE GENOMIC DNA]</scope>
    <source>
        <strain evidence="7 8">DSM 2261</strain>
    </source>
</reference>
<dbReference type="InterPro" id="IPR058627">
    <property type="entry name" value="MdtA-like_C"/>
</dbReference>
<feature type="domain" description="Multidrug resistance protein MdtA-like C-terminal permuted SH3" evidence="6">
    <location>
        <begin position="398"/>
        <end position="428"/>
    </location>
</feature>
<feature type="domain" description="CusB-like beta-barrel" evidence="5">
    <location>
        <begin position="263"/>
        <end position="336"/>
    </location>
</feature>
<evidence type="ECO:0000256" key="2">
    <source>
        <dbReference type="SAM" id="Coils"/>
    </source>
</evidence>
<keyword evidence="1" id="KW-0813">Transport</keyword>
<keyword evidence="8" id="KW-1185">Reference proteome</keyword>
<dbReference type="Pfam" id="PF25917">
    <property type="entry name" value="BSH_RND"/>
    <property type="match status" value="1"/>
</dbReference>
<dbReference type="EMBL" id="QUMU01000003">
    <property type="protein sequence ID" value="REG34854.1"/>
    <property type="molecule type" value="Genomic_DNA"/>
</dbReference>
<accession>A0ABX9K7I7</accession>
<dbReference type="PROSITE" id="PS51257">
    <property type="entry name" value="PROKAR_LIPOPROTEIN"/>
    <property type="match status" value="1"/>
</dbReference>
<evidence type="ECO:0000313" key="8">
    <source>
        <dbReference type="Proteomes" id="UP000256345"/>
    </source>
</evidence>
<dbReference type="Gene3D" id="2.40.30.170">
    <property type="match status" value="1"/>
</dbReference>
<evidence type="ECO:0000259" key="6">
    <source>
        <dbReference type="Pfam" id="PF25967"/>
    </source>
</evidence>
<evidence type="ECO:0000259" key="5">
    <source>
        <dbReference type="Pfam" id="PF25954"/>
    </source>
</evidence>
<dbReference type="PANTHER" id="PTHR30469">
    <property type="entry name" value="MULTIDRUG RESISTANCE PROTEIN MDTA"/>
    <property type="match status" value="1"/>
</dbReference>
<feature type="compositionally biased region" description="Gly residues" evidence="3">
    <location>
        <begin position="451"/>
        <end position="460"/>
    </location>
</feature>
<evidence type="ECO:0000256" key="3">
    <source>
        <dbReference type="SAM" id="MobiDB-lite"/>
    </source>
</evidence>
<keyword evidence="2" id="KW-0175">Coiled coil</keyword>
<feature type="domain" description="Multidrug resistance protein MdtA-like barrel-sandwich hybrid" evidence="4">
    <location>
        <begin position="73"/>
        <end position="251"/>
    </location>
</feature>
<dbReference type="Pfam" id="PF25954">
    <property type="entry name" value="Beta-barrel_RND_2"/>
    <property type="match status" value="1"/>
</dbReference>
<dbReference type="InterPro" id="IPR058625">
    <property type="entry name" value="MdtA-like_BSH"/>
</dbReference>